<reference evidence="9" key="2">
    <citation type="submission" date="2020-08" db="EMBL/GenBank/DDBJ databases">
        <authorList>
            <person name="Chen M."/>
            <person name="Teng W."/>
            <person name="Zhao L."/>
            <person name="Hu C."/>
            <person name="Zhou Y."/>
            <person name="Han B."/>
            <person name="Song L."/>
            <person name="Shu W."/>
        </authorList>
    </citation>
    <scope>NUCLEOTIDE SEQUENCE</scope>
    <source>
        <strain evidence="9">FACHB-1277</strain>
    </source>
</reference>
<evidence type="ECO:0000256" key="5">
    <source>
        <dbReference type="ARBA" id="ARBA00022692"/>
    </source>
</evidence>
<name>A0A926UPY2_9CYAN</name>
<evidence type="ECO:0000256" key="3">
    <source>
        <dbReference type="ARBA" id="ARBA00022448"/>
    </source>
</evidence>
<dbReference type="InterPro" id="IPR006043">
    <property type="entry name" value="NCS2"/>
</dbReference>
<evidence type="ECO:0000313" key="9">
    <source>
        <dbReference type="EMBL" id="MBD2148904.1"/>
    </source>
</evidence>
<evidence type="ECO:0000256" key="4">
    <source>
        <dbReference type="ARBA" id="ARBA00022475"/>
    </source>
</evidence>
<dbReference type="InterPro" id="IPR006042">
    <property type="entry name" value="Xan_ur_permease"/>
</dbReference>
<feature type="transmembrane region" description="Helical" evidence="8">
    <location>
        <begin position="447"/>
        <end position="467"/>
    </location>
</feature>
<evidence type="ECO:0000313" key="10">
    <source>
        <dbReference type="Proteomes" id="UP000631421"/>
    </source>
</evidence>
<gene>
    <name evidence="9" type="ORF">H6F44_01995</name>
</gene>
<dbReference type="PANTHER" id="PTHR42810">
    <property type="entry name" value="PURINE PERMEASE C1399.01C-RELATED"/>
    <property type="match status" value="1"/>
</dbReference>
<feature type="transmembrane region" description="Helical" evidence="8">
    <location>
        <begin position="79"/>
        <end position="96"/>
    </location>
</feature>
<evidence type="ECO:0000256" key="1">
    <source>
        <dbReference type="ARBA" id="ARBA00004651"/>
    </source>
</evidence>
<keyword evidence="6 8" id="KW-1133">Transmembrane helix</keyword>
<keyword evidence="4" id="KW-1003">Cell membrane</keyword>
<dbReference type="PANTHER" id="PTHR42810:SF2">
    <property type="entry name" value="PURINE PERMEASE C1399.01C-RELATED"/>
    <property type="match status" value="1"/>
</dbReference>
<feature type="transmembrane region" description="Helical" evidence="8">
    <location>
        <begin position="108"/>
        <end position="127"/>
    </location>
</feature>
<evidence type="ECO:0000256" key="7">
    <source>
        <dbReference type="ARBA" id="ARBA00023136"/>
    </source>
</evidence>
<feature type="transmembrane region" description="Helical" evidence="8">
    <location>
        <begin position="139"/>
        <end position="160"/>
    </location>
</feature>
<feature type="transmembrane region" description="Helical" evidence="8">
    <location>
        <begin position="388"/>
        <end position="411"/>
    </location>
</feature>
<evidence type="ECO:0000256" key="2">
    <source>
        <dbReference type="ARBA" id="ARBA00008821"/>
    </source>
</evidence>
<proteinExistence type="inferred from homology"/>
<evidence type="ECO:0000256" key="8">
    <source>
        <dbReference type="SAM" id="Phobius"/>
    </source>
</evidence>
<feature type="transmembrane region" description="Helical" evidence="8">
    <location>
        <begin position="166"/>
        <end position="184"/>
    </location>
</feature>
<feature type="transmembrane region" description="Helical" evidence="8">
    <location>
        <begin position="417"/>
        <end position="435"/>
    </location>
</feature>
<feature type="transmembrane region" description="Helical" evidence="8">
    <location>
        <begin position="273"/>
        <end position="292"/>
    </location>
</feature>
<keyword evidence="10" id="KW-1185">Reference proteome</keyword>
<keyword evidence="5 8" id="KW-0812">Transmembrane</keyword>
<feature type="transmembrane region" description="Helical" evidence="8">
    <location>
        <begin position="230"/>
        <end position="252"/>
    </location>
</feature>
<dbReference type="Proteomes" id="UP000631421">
    <property type="component" value="Unassembled WGS sequence"/>
</dbReference>
<dbReference type="NCBIfam" id="TIGR03173">
    <property type="entry name" value="pbuX"/>
    <property type="match status" value="1"/>
</dbReference>
<dbReference type="GO" id="GO:0005886">
    <property type="term" value="C:plasma membrane"/>
    <property type="evidence" value="ECO:0007669"/>
    <property type="project" value="UniProtKB-SubCell"/>
</dbReference>
<comment type="subcellular location">
    <subcellularLocation>
        <location evidence="1">Cell membrane</location>
        <topology evidence="1">Multi-pass membrane protein</topology>
    </subcellularLocation>
</comment>
<dbReference type="NCBIfam" id="NF037981">
    <property type="entry name" value="NCS2_1"/>
    <property type="match status" value="1"/>
</dbReference>
<dbReference type="PROSITE" id="PS01116">
    <property type="entry name" value="XANTH_URACIL_PERMASE"/>
    <property type="match status" value="1"/>
</dbReference>
<dbReference type="AlphaFoldDB" id="A0A926UPY2"/>
<keyword evidence="7 8" id="KW-0472">Membrane</keyword>
<protein>
    <submittedName>
        <fullName evidence="9">Purine permease</fullName>
    </submittedName>
</protein>
<feature type="transmembrane region" description="Helical" evidence="8">
    <location>
        <begin position="359"/>
        <end position="381"/>
    </location>
</feature>
<comment type="similarity">
    <text evidence="2">Belongs to the nucleobase:cation symporter-2 (NCS2) (TC 2.A.40) family.</text>
</comment>
<reference evidence="9" key="1">
    <citation type="journal article" date="2015" name="ISME J.">
        <title>Draft Genome Sequence of Streptomyces incarnatus NRRL8089, which Produces the Nucleoside Antibiotic Sinefungin.</title>
        <authorList>
            <person name="Oshima K."/>
            <person name="Hattori M."/>
            <person name="Shimizu H."/>
            <person name="Fukuda K."/>
            <person name="Nemoto M."/>
            <person name="Inagaki K."/>
            <person name="Tamura T."/>
        </authorList>
    </citation>
    <scope>NUCLEOTIDE SEQUENCE</scope>
    <source>
        <strain evidence="9">FACHB-1277</strain>
    </source>
</reference>
<comment type="caution">
    <text evidence="9">The sequence shown here is derived from an EMBL/GenBank/DDBJ whole genome shotgun (WGS) entry which is preliminary data.</text>
</comment>
<accession>A0A926UPY2</accession>
<dbReference type="NCBIfam" id="TIGR00801">
    <property type="entry name" value="ncs2"/>
    <property type="match status" value="1"/>
</dbReference>
<evidence type="ECO:0000256" key="6">
    <source>
        <dbReference type="ARBA" id="ARBA00022989"/>
    </source>
</evidence>
<feature type="transmembrane region" description="Helical" evidence="8">
    <location>
        <begin position="205"/>
        <end position="224"/>
    </location>
</feature>
<dbReference type="RefSeq" id="WP_190349247.1">
    <property type="nucleotide sequence ID" value="NZ_JACJPY010000004.1"/>
</dbReference>
<organism evidence="9 10">
    <name type="scientific">Pseudanabaena cinerea FACHB-1277</name>
    <dbReference type="NCBI Taxonomy" id="2949581"/>
    <lineage>
        <taxon>Bacteria</taxon>
        <taxon>Bacillati</taxon>
        <taxon>Cyanobacteriota</taxon>
        <taxon>Cyanophyceae</taxon>
        <taxon>Pseudanabaenales</taxon>
        <taxon>Pseudanabaenaceae</taxon>
        <taxon>Pseudanabaena</taxon>
        <taxon>Pseudanabaena cinerea</taxon>
    </lineage>
</organism>
<dbReference type="GO" id="GO:0042907">
    <property type="term" value="F:xanthine transmembrane transporter activity"/>
    <property type="evidence" value="ECO:0007669"/>
    <property type="project" value="TreeGrafter"/>
</dbReference>
<dbReference type="InterPro" id="IPR017588">
    <property type="entry name" value="UacT-like"/>
</dbReference>
<dbReference type="EMBL" id="JACJPY010000004">
    <property type="protein sequence ID" value="MBD2148904.1"/>
    <property type="molecule type" value="Genomic_DNA"/>
</dbReference>
<dbReference type="Pfam" id="PF00860">
    <property type="entry name" value="Xan_ur_permease"/>
    <property type="match status" value="1"/>
</dbReference>
<feature type="transmembrane region" description="Helical" evidence="8">
    <location>
        <begin position="45"/>
        <end position="67"/>
    </location>
</feature>
<keyword evidence="3" id="KW-0813">Transport</keyword>
<sequence length="482" mass="50062">MDSDQELTPVDSLGNDLDSDITETAVVTKSGLIYGLNDKPPIAEAIFVAFQHVLASFVGIITPPIIICSSLGLDAANTSYLISMSLFASGICTFIQCKRIGPIGSGLLSLQGTSFAFLGPILGIGAAAKASGGSPEQALALIFGVCLFGSFVEIILSQFLHLLDKIITPVVSGTVVMIIGLGLIKTGMISLAGGEISRKTGTFGSSQNLMLGGAVLLIVVVLTLSKNRFLRMGSIAIGLAVGFIASLFLGIVNFSDLNQLPFFRMPLPFRYGISFDFGTFLPFILLYVLTAIETVGDLTATSAVSGEPVKGGVYIRRIRGGVLGDGINSLIAAVLNTFPNTTFSQNNGVIQMTGVGSRYVGFFVAGIFVILGLLPIIGGVFQAIPQPVLGGATLVMFGSIAVAGLNIVVSAGLDRRSMIIVAVSLGLGLGVVFAPEIFDGKLPIFKNLFGSAISTGGLTAMLLSWLLPNVEDDVAIAQENPG</sequence>